<evidence type="ECO:0000313" key="4">
    <source>
        <dbReference type="Proteomes" id="UP000590524"/>
    </source>
</evidence>
<name>A0A7W6LMN3_9SPHN</name>
<evidence type="ECO:0000259" key="2">
    <source>
        <dbReference type="Pfam" id="PF14062"/>
    </source>
</evidence>
<keyword evidence="1" id="KW-0732">Signal</keyword>
<proteinExistence type="predicted"/>
<feature type="domain" description="DUF4253" evidence="2">
    <location>
        <begin position="183"/>
        <end position="289"/>
    </location>
</feature>
<protein>
    <recommendedName>
        <fullName evidence="2">DUF4253 domain-containing protein</fullName>
    </recommendedName>
</protein>
<comment type="caution">
    <text evidence="3">The sequence shown here is derived from an EMBL/GenBank/DDBJ whole genome shotgun (WGS) entry which is preliminary data.</text>
</comment>
<feature type="chain" id="PRO_5031314295" description="DUF4253 domain-containing protein" evidence="1">
    <location>
        <begin position="28"/>
        <end position="289"/>
    </location>
</feature>
<sequence length="289" mass="32023">MMRRNFLAMLMAAATTFLNGSRQNARAALNDGNVSPVDAASAMQQSIRAALPYRYVTVAGANALTEWTRLRNSGEGWPVVIGDDEALDRIAEQFSLEVNAVFPQPANASASSPTTPAEIIAASNAVRTPEIFEQLWRDEYGSDPEDDAMPDEGAWPTSTTDAQPGFTIASDILTGKPLTHVHILIIPTPNSYEVPAYLRWGNWNACPSPEIHVAAMRYWHDRYGAELIGINGDTINMRVARRPKTRAEALTLARHQFFYCADIVYQGTDTLAPLAAGLMESDWWFFWWD</sequence>
<evidence type="ECO:0000256" key="1">
    <source>
        <dbReference type="SAM" id="SignalP"/>
    </source>
</evidence>
<organism evidence="3 4">
    <name type="scientific">Sphingobium scionense</name>
    <dbReference type="NCBI Taxonomy" id="1404341"/>
    <lineage>
        <taxon>Bacteria</taxon>
        <taxon>Pseudomonadati</taxon>
        <taxon>Pseudomonadota</taxon>
        <taxon>Alphaproteobacteria</taxon>
        <taxon>Sphingomonadales</taxon>
        <taxon>Sphingomonadaceae</taxon>
        <taxon>Sphingobium</taxon>
    </lineage>
</organism>
<dbReference type="Proteomes" id="UP000590524">
    <property type="component" value="Unassembled WGS sequence"/>
</dbReference>
<dbReference type="EMBL" id="JACIEU010000003">
    <property type="protein sequence ID" value="MBB4147174.1"/>
    <property type="molecule type" value="Genomic_DNA"/>
</dbReference>
<evidence type="ECO:0000313" key="3">
    <source>
        <dbReference type="EMBL" id="MBB4147174.1"/>
    </source>
</evidence>
<keyword evidence="4" id="KW-1185">Reference proteome</keyword>
<accession>A0A7W6LMN3</accession>
<dbReference type="RefSeq" id="WP_188081056.1">
    <property type="nucleotide sequence ID" value="NZ_JACIEU010000003.1"/>
</dbReference>
<reference evidence="3 4" key="1">
    <citation type="submission" date="2020-08" db="EMBL/GenBank/DDBJ databases">
        <title>Genomic Encyclopedia of Type Strains, Phase IV (KMG-IV): sequencing the most valuable type-strain genomes for metagenomic binning, comparative biology and taxonomic classification.</title>
        <authorList>
            <person name="Goeker M."/>
        </authorList>
    </citation>
    <scope>NUCLEOTIDE SEQUENCE [LARGE SCALE GENOMIC DNA]</scope>
    <source>
        <strain evidence="3 4">DSM 19371</strain>
    </source>
</reference>
<dbReference type="Pfam" id="PF14062">
    <property type="entry name" value="DUF4253"/>
    <property type="match status" value="1"/>
</dbReference>
<feature type="signal peptide" evidence="1">
    <location>
        <begin position="1"/>
        <end position="27"/>
    </location>
</feature>
<dbReference type="AlphaFoldDB" id="A0A7W6LMN3"/>
<gene>
    <name evidence="3" type="ORF">GGQ90_000940</name>
</gene>
<dbReference type="InterPro" id="IPR025349">
    <property type="entry name" value="DUF4253"/>
</dbReference>